<name>A0ABQ0T6C5_9BACL</name>
<comment type="caution">
    <text evidence="1">The sequence shown here is derived from an EMBL/GenBank/DDBJ whole genome shotgun (WGS) entry which is preliminary data.</text>
</comment>
<keyword evidence="2" id="KW-1185">Reference proteome</keyword>
<dbReference type="EMBL" id="BJOL01000016">
    <property type="protein sequence ID" value="GED58884.1"/>
    <property type="molecule type" value="Genomic_DNA"/>
</dbReference>
<dbReference type="Proteomes" id="UP000319498">
    <property type="component" value="Unassembled WGS sequence"/>
</dbReference>
<evidence type="ECO:0000313" key="1">
    <source>
        <dbReference type="EMBL" id="GED58884.1"/>
    </source>
</evidence>
<protein>
    <submittedName>
        <fullName evidence="1">Uncharacterized protein</fullName>
    </submittedName>
</protein>
<organism evidence="1 2">
    <name type="scientific">Brevibacillus formosus</name>
    <dbReference type="NCBI Taxonomy" id="54913"/>
    <lineage>
        <taxon>Bacteria</taxon>
        <taxon>Bacillati</taxon>
        <taxon>Bacillota</taxon>
        <taxon>Bacilli</taxon>
        <taxon>Bacillales</taxon>
        <taxon>Paenibacillaceae</taxon>
        <taxon>Brevibacillus</taxon>
    </lineage>
</organism>
<sequence length="48" mass="5215">MHREQEAMGEHAGLMLADSIPVYIVTRTFGCEMVALSGFTPSMSVVTL</sequence>
<gene>
    <name evidence="1" type="ORF">BFO01nite_30160</name>
</gene>
<reference evidence="1 2" key="1">
    <citation type="submission" date="2019-06" db="EMBL/GenBank/DDBJ databases">
        <title>Whole genome shotgun sequence of Brevibacillus formosus NBRC 15716.</title>
        <authorList>
            <person name="Hosoyama A."/>
            <person name="Uohara A."/>
            <person name="Ohji S."/>
            <person name="Ichikawa N."/>
        </authorList>
    </citation>
    <scope>NUCLEOTIDE SEQUENCE [LARGE SCALE GENOMIC DNA]</scope>
    <source>
        <strain evidence="1 2">NBRC 15716</strain>
    </source>
</reference>
<accession>A0ABQ0T6C5</accession>
<proteinExistence type="predicted"/>
<evidence type="ECO:0000313" key="2">
    <source>
        <dbReference type="Proteomes" id="UP000319498"/>
    </source>
</evidence>